<dbReference type="AlphaFoldDB" id="A0A5J6L879"/>
<dbReference type="Proteomes" id="UP000325516">
    <property type="component" value="Chromosome"/>
</dbReference>
<keyword evidence="6" id="KW-1185">Reference proteome</keyword>
<dbReference type="Pfam" id="PF07992">
    <property type="entry name" value="Pyr_redox_2"/>
    <property type="match status" value="1"/>
</dbReference>
<evidence type="ECO:0000256" key="1">
    <source>
        <dbReference type="ARBA" id="ARBA00022630"/>
    </source>
</evidence>
<evidence type="ECO:0000256" key="2">
    <source>
        <dbReference type="ARBA" id="ARBA00023002"/>
    </source>
</evidence>
<dbReference type="SUPFAM" id="SSF51905">
    <property type="entry name" value="FAD/NAD(P)-binding domain"/>
    <property type="match status" value="1"/>
</dbReference>
<dbReference type="KEGG" id="mlz:F6J85_17240"/>
<evidence type="ECO:0000256" key="3">
    <source>
        <dbReference type="ARBA" id="ARBA00048132"/>
    </source>
</evidence>
<sequence>MYDTVIIGGGPAGLQAALTLGRVHRTAVLFDSGEYRNDATAYAHNVLTLDGVAPGELRRRGREELAAYDSIEVRGDAVTSVRREGDGFAVTLASGSTVTARTVILATGLADTLPDIPGLAAQWGDRVAHCAFCHGHEFAGRPVAVMDAPSPATMTAAKLRPIASEVRILAPGELARVEETPDGLRLHLADGTDLEVAGLFAAPRTAQRAPFAAELGLALSEFGVVATEGLGRTSMDGVWAVGDMAQSSAWPAPLTSIVLSMSTGQLAAFDIVQGLAVAELSRDAG</sequence>
<keyword evidence="1" id="KW-0285">Flavoprotein</keyword>
<name>A0A5J6L879_9MICO</name>
<organism evidence="5 6">
    <name type="scientific">Microbacterium lushaniae</name>
    <dbReference type="NCBI Taxonomy" id="2614639"/>
    <lineage>
        <taxon>Bacteria</taxon>
        <taxon>Bacillati</taxon>
        <taxon>Actinomycetota</taxon>
        <taxon>Actinomycetes</taxon>
        <taxon>Micrococcales</taxon>
        <taxon>Microbacteriaceae</taxon>
        <taxon>Microbacterium</taxon>
    </lineage>
</organism>
<dbReference type="PANTHER" id="PTHR48105">
    <property type="entry name" value="THIOREDOXIN REDUCTASE 1-RELATED-RELATED"/>
    <property type="match status" value="1"/>
</dbReference>
<dbReference type="InterPro" id="IPR023753">
    <property type="entry name" value="FAD/NAD-binding_dom"/>
</dbReference>
<evidence type="ECO:0000259" key="4">
    <source>
        <dbReference type="Pfam" id="PF07992"/>
    </source>
</evidence>
<evidence type="ECO:0000313" key="6">
    <source>
        <dbReference type="Proteomes" id="UP000325516"/>
    </source>
</evidence>
<feature type="domain" description="FAD/NAD(P)-binding" evidence="4">
    <location>
        <begin position="2"/>
        <end position="169"/>
    </location>
</feature>
<keyword evidence="2" id="KW-0560">Oxidoreductase</keyword>
<dbReference type="PRINTS" id="PR00469">
    <property type="entry name" value="PNDRDTASEII"/>
</dbReference>
<dbReference type="GO" id="GO:0004791">
    <property type="term" value="F:thioredoxin-disulfide reductase (NADPH) activity"/>
    <property type="evidence" value="ECO:0007669"/>
    <property type="project" value="UniProtKB-EC"/>
</dbReference>
<accession>A0A5J6L879</accession>
<comment type="catalytic activity">
    <reaction evidence="3">
        <text>[thioredoxin]-dithiol + NADP(+) = [thioredoxin]-disulfide + NADPH + H(+)</text>
        <dbReference type="Rhea" id="RHEA:20345"/>
        <dbReference type="Rhea" id="RHEA-COMP:10698"/>
        <dbReference type="Rhea" id="RHEA-COMP:10700"/>
        <dbReference type="ChEBI" id="CHEBI:15378"/>
        <dbReference type="ChEBI" id="CHEBI:29950"/>
        <dbReference type="ChEBI" id="CHEBI:50058"/>
        <dbReference type="ChEBI" id="CHEBI:57783"/>
        <dbReference type="ChEBI" id="CHEBI:58349"/>
        <dbReference type="EC" id="1.8.1.9"/>
    </reaction>
</comment>
<dbReference type="RefSeq" id="WP_150926973.1">
    <property type="nucleotide sequence ID" value="NZ_CP044232.1"/>
</dbReference>
<dbReference type="EMBL" id="CP044232">
    <property type="protein sequence ID" value="QEW04657.1"/>
    <property type="molecule type" value="Genomic_DNA"/>
</dbReference>
<dbReference type="InterPro" id="IPR050097">
    <property type="entry name" value="Ferredoxin-NADP_redctase_2"/>
</dbReference>
<evidence type="ECO:0000313" key="5">
    <source>
        <dbReference type="EMBL" id="QEW04657.1"/>
    </source>
</evidence>
<dbReference type="InterPro" id="IPR036188">
    <property type="entry name" value="FAD/NAD-bd_sf"/>
</dbReference>
<protein>
    <submittedName>
        <fullName evidence="5">NAD(P)/FAD-dependent oxidoreductase</fullName>
    </submittedName>
</protein>
<dbReference type="PRINTS" id="PR00368">
    <property type="entry name" value="FADPNR"/>
</dbReference>
<proteinExistence type="predicted"/>
<gene>
    <name evidence="5" type="ORF">F6J85_17240</name>
</gene>
<reference evidence="6" key="1">
    <citation type="submission" date="2019-09" db="EMBL/GenBank/DDBJ databases">
        <title>Mumia zhuanghuii sp. nov. isolated from the intestinal contents of plateau pika (Ochotona curzoniae) in the Qinghai-Tibet plateau of China.</title>
        <authorList>
            <person name="Tian Z."/>
        </authorList>
    </citation>
    <scope>NUCLEOTIDE SEQUENCE [LARGE SCALE GENOMIC DNA]</scope>
    <source>
        <strain evidence="6">L-031</strain>
    </source>
</reference>
<dbReference type="Gene3D" id="3.50.50.60">
    <property type="entry name" value="FAD/NAD(P)-binding domain"/>
    <property type="match status" value="4"/>
</dbReference>